<feature type="transmembrane region" description="Helical" evidence="2">
    <location>
        <begin position="56"/>
        <end position="76"/>
    </location>
</feature>
<proteinExistence type="predicted"/>
<dbReference type="PANTHER" id="PTHR43173">
    <property type="entry name" value="ABC1 FAMILY PROTEIN"/>
    <property type="match status" value="1"/>
</dbReference>
<dbReference type="AlphaFoldDB" id="A0A0M0JGQ2"/>
<name>A0A0M0JGQ2_9EUKA</name>
<comment type="caution">
    <text evidence="4">The sequence shown here is derived from an EMBL/GenBank/DDBJ whole genome shotgun (WGS) entry which is preliminary data.</text>
</comment>
<evidence type="ECO:0000256" key="2">
    <source>
        <dbReference type="SAM" id="Phobius"/>
    </source>
</evidence>
<dbReference type="InterPro" id="IPR004147">
    <property type="entry name" value="ABC1_dom"/>
</dbReference>
<feature type="domain" description="ABC1 atypical kinase-like" evidence="3">
    <location>
        <begin position="174"/>
        <end position="417"/>
    </location>
</feature>
<evidence type="ECO:0000313" key="5">
    <source>
        <dbReference type="Proteomes" id="UP000037460"/>
    </source>
</evidence>
<sequence>MGTLFDLADGRLAVVKAFMQKKVVLERGNLTRFRRLGTSLESWLRSFESSSPAPSAVQLAAALVVSTALITLFSALIPPALMRRIQLLRRYVAVAALFAHIAIQYKYVTLWRCRKASAAARAATMAAFNEWLGALLCRRISKLGGFYLKLGQYLASRSDLVPEALVRHLSTLLDRNEPRPLPEVLATLTEAWGPSGADQLEALEPTCLSCGSIAQVHVGWLRSPGGAPPRKVAVKVQHRDIAPVMLQDLAQSEVLAYFLALLEPTFDFAPIIKEINVEHKKELDFGQERANLVDVRRNFGKGGRVPVTVPELVEELTNERVLVMEFCEGHSLKDGAELRRLGVHCETLVMRVCEAWAAMMFRDGCFNADAHAGNLLVHLDPQLGPVPVLLDFGLCKRLDYAERIALCQMVHSLEEPDGDLLLHALLALGFVMNAAEIEPTEVFRDLLFLFRESRADAQEARDQFNQKLEDDMRRQKVYSQEAKQHVQQGLKPPVEALPGVVIFFVRALEMLQGLCTRLEVAVPFMRPMAQHAAATLLADAASQLLTTALTTTATAGQRWLHVGQPSSFRSASSSLKATLRPAPKASLHERTLRLLHAFSDSGELLGAQELQLDMSNLEGFAGSASPPDEPAVSAGTPSGSGPPDPNDPFAVSAGSIDWERFQGPAQLMNPATFNSAAVREAGVPGCAMLGSARALANFYAALASGRTLGKNEALRRRLVADPTAGWLDDEPVQWGLGMQVGSIRSMSDELSSGVASPGVTTVLGHRGLGGTGTPDRQRGIH</sequence>
<dbReference type="SUPFAM" id="SSF56112">
    <property type="entry name" value="Protein kinase-like (PK-like)"/>
    <property type="match status" value="1"/>
</dbReference>
<dbReference type="CDD" id="cd05121">
    <property type="entry name" value="ABC1_ADCK3-like"/>
    <property type="match status" value="1"/>
</dbReference>
<keyword evidence="5" id="KW-1185">Reference proteome</keyword>
<dbReference type="Gene3D" id="3.40.710.10">
    <property type="entry name" value="DD-peptidase/beta-lactamase superfamily"/>
    <property type="match status" value="1"/>
</dbReference>
<dbReference type="EMBL" id="JWZX01002966">
    <property type="protein sequence ID" value="KOO25502.1"/>
    <property type="molecule type" value="Genomic_DNA"/>
</dbReference>
<dbReference type="PANTHER" id="PTHR43173:SF3">
    <property type="entry name" value="ABC1 FAMILY PROTEIN"/>
    <property type="match status" value="1"/>
</dbReference>
<accession>A0A0M0JGQ2</accession>
<evidence type="ECO:0000259" key="3">
    <source>
        <dbReference type="Pfam" id="PF03109"/>
    </source>
</evidence>
<keyword evidence="2" id="KW-1133">Transmembrane helix</keyword>
<keyword evidence="2" id="KW-0812">Transmembrane</keyword>
<gene>
    <name evidence="4" type="ORF">Ctob_003873</name>
</gene>
<organism evidence="4 5">
    <name type="scientific">Chrysochromulina tobinii</name>
    <dbReference type="NCBI Taxonomy" id="1460289"/>
    <lineage>
        <taxon>Eukaryota</taxon>
        <taxon>Haptista</taxon>
        <taxon>Haptophyta</taxon>
        <taxon>Prymnesiophyceae</taxon>
        <taxon>Prymnesiales</taxon>
        <taxon>Chrysochromulinaceae</taxon>
        <taxon>Chrysochromulina</taxon>
    </lineage>
</organism>
<dbReference type="Pfam" id="PF03109">
    <property type="entry name" value="ABC1"/>
    <property type="match status" value="1"/>
</dbReference>
<evidence type="ECO:0000313" key="4">
    <source>
        <dbReference type="EMBL" id="KOO25502.1"/>
    </source>
</evidence>
<evidence type="ECO:0000256" key="1">
    <source>
        <dbReference type="SAM" id="MobiDB-lite"/>
    </source>
</evidence>
<dbReference type="InterPro" id="IPR051130">
    <property type="entry name" value="Mito_struct-func_regulator"/>
</dbReference>
<dbReference type="Proteomes" id="UP000037460">
    <property type="component" value="Unassembled WGS sequence"/>
</dbReference>
<dbReference type="InterPro" id="IPR012338">
    <property type="entry name" value="Beta-lactam/transpept-like"/>
</dbReference>
<feature type="transmembrane region" description="Helical" evidence="2">
    <location>
        <begin position="88"/>
        <end position="107"/>
    </location>
</feature>
<dbReference type="InterPro" id="IPR011009">
    <property type="entry name" value="Kinase-like_dom_sf"/>
</dbReference>
<feature type="region of interest" description="Disordered" evidence="1">
    <location>
        <begin position="761"/>
        <end position="781"/>
    </location>
</feature>
<protein>
    <submittedName>
        <fullName evidence="4">ABC1 family protein</fullName>
    </submittedName>
</protein>
<reference evidence="5" key="1">
    <citation type="journal article" date="2015" name="PLoS Genet.">
        <title>Genome Sequence and Transcriptome Analyses of Chrysochromulina tobin: Metabolic Tools for Enhanced Algal Fitness in the Prominent Order Prymnesiales (Haptophyceae).</title>
        <authorList>
            <person name="Hovde B.T."/>
            <person name="Deodato C.R."/>
            <person name="Hunsperger H.M."/>
            <person name="Ryken S.A."/>
            <person name="Yost W."/>
            <person name="Jha R.K."/>
            <person name="Patterson J."/>
            <person name="Monnat R.J. Jr."/>
            <person name="Barlow S.B."/>
            <person name="Starkenburg S.R."/>
            <person name="Cattolico R.A."/>
        </authorList>
    </citation>
    <scope>NUCLEOTIDE SEQUENCE</scope>
    <source>
        <strain evidence="5">CCMP291</strain>
    </source>
</reference>
<dbReference type="OrthoDB" id="40088at2759"/>
<keyword evidence="2" id="KW-0472">Membrane</keyword>
<feature type="region of interest" description="Disordered" evidence="1">
    <location>
        <begin position="618"/>
        <end position="649"/>
    </location>
</feature>